<reference evidence="3" key="1">
    <citation type="submission" date="2023-07" db="EMBL/GenBank/DDBJ databases">
        <title>Genome content predicts the carbon catabolic preferences of heterotrophic bacteria.</title>
        <authorList>
            <person name="Gralka M."/>
        </authorList>
    </citation>
    <scope>NUCLEOTIDE SEQUENCE</scope>
    <source>
        <strain evidence="3">I2M16</strain>
    </source>
</reference>
<gene>
    <name evidence="3" type="ORF">Q4490_06100</name>
</gene>
<protein>
    <submittedName>
        <fullName evidence="3">Phosphatase PAP2 family protein</fullName>
    </submittedName>
</protein>
<keyword evidence="1" id="KW-0472">Membrane</keyword>
<feature type="transmembrane region" description="Helical" evidence="1">
    <location>
        <begin position="63"/>
        <end position="82"/>
    </location>
</feature>
<feature type="transmembrane region" description="Helical" evidence="1">
    <location>
        <begin position="147"/>
        <end position="165"/>
    </location>
</feature>
<dbReference type="SUPFAM" id="SSF48317">
    <property type="entry name" value="Acid phosphatase/Vanadium-dependent haloperoxidase"/>
    <property type="match status" value="1"/>
</dbReference>
<dbReference type="RefSeq" id="WP_303549270.1">
    <property type="nucleotide sequence ID" value="NZ_JAUOPG010000003.1"/>
</dbReference>
<keyword evidence="1" id="KW-1133">Transmembrane helix</keyword>
<comment type="caution">
    <text evidence="3">The sequence shown here is derived from an EMBL/GenBank/DDBJ whole genome shotgun (WGS) entry which is preliminary data.</text>
</comment>
<dbReference type="Pfam" id="PF01569">
    <property type="entry name" value="PAP2"/>
    <property type="match status" value="1"/>
</dbReference>
<dbReference type="EMBL" id="JAUOPG010000003">
    <property type="protein sequence ID" value="MDO6453131.1"/>
    <property type="molecule type" value="Genomic_DNA"/>
</dbReference>
<dbReference type="InterPro" id="IPR000326">
    <property type="entry name" value="PAP2/HPO"/>
</dbReference>
<evidence type="ECO:0000313" key="4">
    <source>
        <dbReference type="Proteomes" id="UP001169862"/>
    </source>
</evidence>
<feature type="transmembrane region" description="Helical" evidence="1">
    <location>
        <begin position="172"/>
        <end position="191"/>
    </location>
</feature>
<evidence type="ECO:0000256" key="1">
    <source>
        <dbReference type="SAM" id="Phobius"/>
    </source>
</evidence>
<evidence type="ECO:0000259" key="2">
    <source>
        <dbReference type="Pfam" id="PF01569"/>
    </source>
</evidence>
<name>A0AAW7XFD9_9GAMM</name>
<dbReference type="AlphaFoldDB" id="A0AAW7XFD9"/>
<dbReference type="CDD" id="cd03396">
    <property type="entry name" value="PAP2_like_6"/>
    <property type="match status" value="1"/>
</dbReference>
<feature type="transmembrane region" description="Helical" evidence="1">
    <location>
        <begin position="203"/>
        <end position="221"/>
    </location>
</feature>
<dbReference type="Gene3D" id="1.20.144.10">
    <property type="entry name" value="Phosphatidic acid phosphatase type 2/haloperoxidase"/>
    <property type="match status" value="1"/>
</dbReference>
<organism evidence="3 4">
    <name type="scientific">Neptunomonas phycophila</name>
    <dbReference type="NCBI Taxonomy" id="1572645"/>
    <lineage>
        <taxon>Bacteria</taxon>
        <taxon>Pseudomonadati</taxon>
        <taxon>Pseudomonadota</taxon>
        <taxon>Gammaproteobacteria</taxon>
        <taxon>Oceanospirillales</taxon>
        <taxon>Oceanospirillaceae</taxon>
        <taxon>Neptunomonas</taxon>
    </lineage>
</organism>
<dbReference type="Proteomes" id="UP001169862">
    <property type="component" value="Unassembled WGS sequence"/>
</dbReference>
<keyword evidence="1" id="KW-0812">Transmembrane</keyword>
<feature type="transmembrane region" description="Helical" evidence="1">
    <location>
        <begin position="94"/>
        <end position="113"/>
    </location>
</feature>
<feature type="domain" description="Phosphatidic acid phosphatase type 2/haloperoxidase" evidence="2">
    <location>
        <begin position="92"/>
        <end position="219"/>
    </location>
</feature>
<evidence type="ECO:0000313" key="3">
    <source>
        <dbReference type="EMBL" id="MDO6453131.1"/>
    </source>
</evidence>
<accession>A0AAW7XFD9</accession>
<sequence length="244" mass="27984">MPNHFMRNHLTIPLIIFAVLATCFEWQQWDLAIAKTLYGWEGGQWALKDNWWFKEVFHTGARNLMSVFTLVVLITWLFSFMLKPLRVWRRPLTYLVISILVSVIVIAVGKRFSNVECPWGLSMFGGSQTYFPIFSEHMFSPSTSECFPAGHASAGYAWFGLYFLLTKHAPRWRWWGLLSVVALGLFFGGIQQLRGAHFLSHDLWTLGICWLVAVVCCPLLYRSEHRAKTAAAIQENLPHASASR</sequence>
<proteinExistence type="predicted"/>
<dbReference type="InterPro" id="IPR036938">
    <property type="entry name" value="PAP2/HPO_sf"/>
</dbReference>